<feature type="region of interest" description="Disordered" evidence="1">
    <location>
        <begin position="95"/>
        <end position="162"/>
    </location>
</feature>
<evidence type="ECO:0000313" key="3">
    <source>
        <dbReference type="Proteomes" id="UP000244336"/>
    </source>
</evidence>
<proteinExistence type="predicted"/>
<protein>
    <submittedName>
        <fullName evidence="2">Uncharacterized protein</fullName>
    </submittedName>
</protein>
<name>A0A2T7C6P2_9POAL</name>
<reference evidence="2 3" key="1">
    <citation type="submission" date="2018-04" db="EMBL/GenBank/DDBJ databases">
        <title>WGS assembly of Panicum hallii var. hallii HAL2.</title>
        <authorList>
            <person name="Lovell J."/>
            <person name="Jenkins J."/>
            <person name="Lowry D."/>
            <person name="Mamidi S."/>
            <person name="Sreedasyam A."/>
            <person name="Weng X."/>
            <person name="Barry K."/>
            <person name="Bonette J."/>
            <person name="Campitelli B."/>
            <person name="Daum C."/>
            <person name="Gordon S."/>
            <person name="Gould B."/>
            <person name="Lipzen A."/>
            <person name="MacQueen A."/>
            <person name="Palacio-Mejia J."/>
            <person name="Plott C."/>
            <person name="Shakirov E."/>
            <person name="Shu S."/>
            <person name="Yoshinaga Y."/>
            <person name="Zane M."/>
            <person name="Rokhsar D."/>
            <person name="Grimwood J."/>
            <person name="Schmutz J."/>
            <person name="Juenger T."/>
        </authorList>
    </citation>
    <scope>NUCLEOTIDE SEQUENCE [LARGE SCALE GENOMIC DNA]</scope>
    <source>
        <strain evidence="3">cv. HAL2</strain>
    </source>
</reference>
<feature type="compositionally biased region" description="Polar residues" evidence="1">
    <location>
        <begin position="136"/>
        <end position="148"/>
    </location>
</feature>
<organism evidence="2 3">
    <name type="scientific">Panicum hallii var. hallii</name>
    <dbReference type="NCBI Taxonomy" id="1504633"/>
    <lineage>
        <taxon>Eukaryota</taxon>
        <taxon>Viridiplantae</taxon>
        <taxon>Streptophyta</taxon>
        <taxon>Embryophyta</taxon>
        <taxon>Tracheophyta</taxon>
        <taxon>Spermatophyta</taxon>
        <taxon>Magnoliopsida</taxon>
        <taxon>Liliopsida</taxon>
        <taxon>Poales</taxon>
        <taxon>Poaceae</taxon>
        <taxon>PACMAD clade</taxon>
        <taxon>Panicoideae</taxon>
        <taxon>Panicodae</taxon>
        <taxon>Paniceae</taxon>
        <taxon>Panicinae</taxon>
        <taxon>Panicum</taxon>
        <taxon>Panicum sect. Panicum</taxon>
    </lineage>
</organism>
<feature type="compositionally biased region" description="Basic residues" evidence="1">
    <location>
        <begin position="110"/>
        <end position="122"/>
    </location>
</feature>
<gene>
    <name evidence="2" type="ORF">GQ55_9G246100</name>
</gene>
<dbReference type="AlphaFoldDB" id="A0A2T7C6P2"/>
<dbReference type="OrthoDB" id="693430at2759"/>
<dbReference type="Proteomes" id="UP000244336">
    <property type="component" value="Chromosome 9"/>
</dbReference>
<accession>A0A2T7C6P2</accession>
<evidence type="ECO:0000256" key="1">
    <source>
        <dbReference type="SAM" id="MobiDB-lite"/>
    </source>
</evidence>
<evidence type="ECO:0000313" key="2">
    <source>
        <dbReference type="EMBL" id="PUZ39018.1"/>
    </source>
</evidence>
<feature type="region of interest" description="Disordered" evidence="1">
    <location>
        <begin position="41"/>
        <end position="81"/>
    </location>
</feature>
<dbReference type="EMBL" id="CM009757">
    <property type="protein sequence ID" value="PUZ39018.1"/>
    <property type="molecule type" value="Genomic_DNA"/>
</dbReference>
<dbReference type="Gramene" id="PUZ39018">
    <property type="protein sequence ID" value="PUZ39018"/>
    <property type="gene ID" value="GQ55_9G246100"/>
</dbReference>
<feature type="compositionally biased region" description="Polar residues" evidence="1">
    <location>
        <begin position="71"/>
        <end position="80"/>
    </location>
</feature>
<sequence length="162" mass="18208">MHRRWHNKKERHQCKVCKKYGHRWYKCKDGDLDDIAAMLAEKGPPKRRKKITEPSCESTDPAPKAMHFSYRSGSGSNQLEPPSIEYLMIPACEITPPPAISKSTREKTAKGKVKTAGKKKKKEVSVPPDSPAIGTRSKTPQKDSPTSDTRSKRKLPLPDLNC</sequence>
<keyword evidence="3" id="KW-1185">Reference proteome</keyword>